<keyword evidence="3" id="KW-1185">Reference proteome</keyword>
<sequence>MKIQDSDKSFDFVNTKLFLAVLCCLTTFFAFGQTVPFPTDTVIDTSVPFSEKMDDVFGNLDLTGVTTNLLLDRAWPFAKPADFDGSVGADTVKSHKHWLKLYGTMVTAATVQPSPIPSINDWKAQRDSEEAAGKNPLVIIHADYHRIKRDSALIYSLFYEQNGELYDYPNQSTSPYEAQTLFAFSPYKTTIKDSLSMDFKTSPAFFKTNTGLNVSTVAFDFDDGQGWKTVGLNTTVKVSWSSFGKKHLKLRITYTNNEIYYAYSTLTLVQTPNYHPSGAKNYNESWSGFKHIDHPDPALSNYGIDLQIEYACGNDKIIKPFIYVEGFSPDEYFEAFENETYIDFYDKFDFYQDQNGSGYPLLDELEANGYDIVYVDFEQGTGNILENAQTLKKAIKWVNDQKAANGSTEPNVVAGYSMGGLVARLAVRQMELDNTYGPPDVSYFITVDTPHLGANIPYAVAIAVDDLYRNVDISDYEEGIQNAYNLLNSPAAKQMLIYAFDIAYLPPFNIPIRVPAQMRTDFISELQIGLPQSTTENIAIAKGNGVGNSQGFTGVAELISIDIMSDYSCTDELVDTYDLIDGHTFANTLINLTLGAVIDMAAFFGATAGIGLDINALPGGDESFKIYERYLQGELLWGLVEISIGQYKVKARGIPFDSAPGGSFPINAVSGTGASAQFFQDILSGNYLPCIEIHQTQFGFVPTVSALNIPGKFSTPFAQIDPATVVANNETEFDKVFILDPTLYPPNTAPTNEAHVDLSPSNVGPFEEFISPDYSSINQFTSISDYFYNLGANNNNGEITETTDRITTSLILSGDPSGYGVVGINCGGPIVDFSDNTYPNSNVPNFSVYLTKGCASSQYGSIEVEPYGSILIGETTANTGMLNVLENAEINLDGGAVEVRSGSKLVVHDGGEINLNSGLLRVRDGGKVIVLAGGELLLKGGLLKVDDGGEVIIKAGGKLIYEDGAQIELNGNNAVLALGGLTHIGDDATFTFTYQGTESGYIRMLKEGYWGERFSAGLNAKVELRGENKDDLILYMEENADFWEFQGAVVGETYSSQKLDWVKFKYGKIIMEEDARIVLINKSDFIQTTVESLHEGHHPRGVVPFTTCYISHSLFNRVPINAALQYFESGPLYITSSEFTESRIVVEGYGYIVQFSDFWFSPIISSAGTVGNKIHYSTFTYGSRVSDISVPDMFIYKSEFVNNSGGVGKSNGRLTLKCNTFENNETAVYGGKGSDINLSSLYSGGYNFFRQNDYNIKFNEAFDLLMEDGYNEFYDGNIMNVEAWI</sequence>
<dbReference type="InterPro" id="IPR012908">
    <property type="entry name" value="PGAP1-ab_dom-like"/>
</dbReference>
<name>A0A7K3WUU7_9FLAO</name>
<comment type="caution">
    <text evidence="2">The sequence shown here is derived from an EMBL/GenBank/DDBJ whole genome shotgun (WGS) entry which is preliminary data.</text>
</comment>
<dbReference type="GO" id="GO:0016788">
    <property type="term" value="F:hydrolase activity, acting on ester bonds"/>
    <property type="evidence" value="ECO:0007669"/>
    <property type="project" value="InterPro"/>
</dbReference>
<dbReference type="InterPro" id="IPR011050">
    <property type="entry name" value="Pectin_lyase_fold/virulence"/>
</dbReference>
<dbReference type="Pfam" id="PF07819">
    <property type="entry name" value="PGAP1"/>
    <property type="match status" value="1"/>
</dbReference>
<dbReference type="InterPro" id="IPR029058">
    <property type="entry name" value="AB_hydrolase_fold"/>
</dbReference>
<evidence type="ECO:0000313" key="2">
    <source>
        <dbReference type="EMBL" id="NEN25308.1"/>
    </source>
</evidence>
<evidence type="ECO:0000313" key="3">
    <source>
        <dbReference type="Proteomes" id="UP000486602"/>
    </source>
</evidence>
<feature type="domain" description="GPI inositol-deacylase PGAP1-like alpha/beta" evidence="1">
    <location>
        <begin position="382"/>
        <end position="458"/>
    </location>
</feature>
<dbReference type="Proteomes" id="UP000486602">
    <property type="component" value="Unassembled WGS sequence"/>
</dbReference>
<dbReference type="RefSeq" id="WP_163286766.1">
    <property type="nucleotide sequence ID" value="NZ_JAAGVY010000047.1"/>
</dbReference>
<organism evidence="2 3">
    <name type="scientific">Cryomorpha ignava</name>
    <dbReference type="NCBI Taxonomy" id="101383"/>
    <lineage>
        <taxon>Bacteria</taxon>
        <taxon>Pseudomonadati</taxon>
        <taxon>Bacteroidota</taxon>
        <taxon>Flavobacteriia</taxon>
        <taxon>Flavobacteriales</taxon>
        <taxon>Cryomorphaceae</taxon>
        <taxon>Cryomorpha</taxon>
    </lineage>
</organism>
<dbReference type="Gene3D" id="3.40.50.1820">
    <property type="entry name" value="alpha/beta hydrolase"/>
    <property type="match status" value="1"/>
</dbReference>
<dbReference type="SUPFAM" id="SSF51126">
    <property type="entry name" value="Pectin lyase-like"/>
    <property type="match status" value="1"/>
</dbReference>
<dbReference type="SUPFAM" id="SSF53474">
    <property type="entry name" value="alpha/beta-Hydrolases"/>
    <property type="match status" value="1"/>
</dbReference>
<dbReference type="EMBL" id="JAAGVY010000047">
    <property type="protein sequence ID" value="NEN25308.1"/>
    <property type="molecule type" value="Genomic_DNA"/>
</dbReference>
<protein>
    <recommendedName>
        <fullName evidence="1">GPI inositol-deacylase PGAP1-like alpha/beta domain-containing protein</fullName>
    </recommendedName>
</protein>
<proteinExistence type="predicted"/>
<evidence type="ECO:0000259" key="1">
    <source>
        <dbReference type="Pfam" id="PF07819"/>
    </source>
</evidence>
<reference evidence="2 3" key="1">
    <citation type="submission" date="2020-02" db="EMBL/GenBank/DDBJ databases">
        <title>Out from the shadows clarifying the taxonomy of the family Cryomorphaceae and related taxa by utilizing the GTDB taxonomic framework.</title>
        <authorList>
            <person name="Bowman J.P."/>
        </authorList>
    </citation>
    <scope>NUCLEOTIDE SEQUENCE [LARGE SCALE GENOMIC DNA]</scope>
    <source>
        <strain evidence="2 3">QSSC 1-22</strain>
    </source>
</reference>
<accession>A0A7K3WUU7</accession>
<gene>
    <name evidence="2" type="ORF">G3O08_17565</name>
</gene>